<dbReference type="Proteomes" id="UP000321301">
    <property type="component" value="Unassembled WGS sequence"/>
</dbReference>
<evidence type="ECO:0008006" key="3">
    <source>
        <dbReference type="Google" id="ProtNLM"/>
    </source>
</evidence>
<evidence type="ECO:0000313" key="2">
    <source>
        <dbReference type="Proteomes" id="UP000321301"/>
    </source>
</evidence>
<organism evidence="1 2">
    <name type="scientific">Cyclobacterium qasimii</name>
    <dbReference type="NCBI Taxonomy" id="1350429"/>
    <lineage>
        <taxon>Bacteria</taxon>
        <taxon>Pseudomonadati</taxon>
        <taxon>Bacteroidota</taxon>
        <taxon>Cytophagia</taxon>
        <taxon>Cytophagales</taxon>
        <taxon>Cyclobacteriaceae</taxon>
        <taxon>Cyclobacterium</taxon>
    </lineage>
</organism>
<accession>A0A512CDC8</accession>
<dbReference type="AlphaFoldDB" id="A0A512CDC8"/>
<keyword evidence="2" id="KW-1185">Reference proteome</keyword>
<comment type="caution">
    <text evidence="1">The sequence shown here is derived from an EMBL/GenBank/DDBJ whole genome shotgun (WGS) entry which is preliminary data.</text>
</comment>
<name>A0A512CDC8_9BACT</name>
<protein>
    <recommendedName>
        <fullName evidence="3">Transglycosylase SLT domain-containing protein</fullName>
    </recommendedName>
</protein>
<gene>
    <name evidence="1" type="ORF">CQA01_27460</name>
</gene>
<dbReference type="RefSeq" id="WP_146947977.1">
    <property type="nucleotide sequence ID" value="NZ_BJYV01000013.1"/>
</dbReference>
<evidence type="ECO:0000313" key="1">
    <source>
        <dbReference type="EMBL" id="GEO22212.1"/>
    </source>
</evidence>
<reference evidence="1 2" key="1">
    <citation type="submission" date="2019-07" db="EMBL/GenBank/DDBJ databases">
        <title>Whole genome shotgun sequence of Cyclobacterium qasimii NBRC 106168.</title>
        <authorList>
            <person name="Hosoyama A."/>
            <person name="Uohara A."/>
            <person name="Ohji S."/>
            <person name="Ichikawa N."/>
        </authorList>
    </citation>
    <scope>NUCLEOTIDE SEQUENCE [LARGE SCALE GENOMIC DNA]</scope>
    <source>
        <strain evidence="1 2">NBRC 106168</strain>
    </source>
</reference>
<dbReference type="EMBL" id="BJYV01000013">
    <property type="protein sequence ID" value="GEO22212.1"/>
    <property type="molecule type" value="Genomic_DNA"/>
</dbReference>
<proteinExistence type="predicted"/>
<sequence>MRQLITIITLSLFVAAFFDFNSRDNENIKELTISISAPANLHPVIDTIVFSKVEKTTGSYPWKYEWNKFISSEIIRHKEVFIDNDSIYKQDLVRLCPSYYNASENEKVALWTLLIASMAKFESNFNPNTRYQEPAPLNVFSEGLLQLSYGDETRYEDVPLDPGKQNILIPEANLKTGVAIFAKQLEIRKSIFTNQHFYWSVLTNKQNEIIQFFQINAEELNVCN</sequence>